<dbReference type="PANTHER" id="PTHR35722">
    <property type="entry name" value="MAL D 1-ASSOCIATED PROTEIN"/>
    <property type="match status" value="1"/>
</dbReference>
<dbReference type="RefSeq" id="XP_039140732.1">
    <property type="nucleotide sequence ID" value="XM_039284798.1"/>
</dbReference>
<proteinExistence type="predicted"/>
<organism evidence="2 3">
    <name type="scientific">Dioscorea cayennensis subsp. rotundata</name>
    <name type="common">White Guinea yam</name>
    <name type="synonym">Dioscorea rotundata</name>
    <dbReference type="NCBI Taxonomy" id="55577"/>
    <lineage>
        <taxon>Eukaryota</taxon>
        <taxon>Viridiplantae</taxon>
        <taxon>Streptophyta</taxon>
        <taxon>Embryophyta</taxon>
        <taxon>Tracheophyta</taxon>
        <taxon>Spermatophyta</taxon>
        <taxon>Magnoliopsida</taxon>
        <taxon>Liliopsida</taxon>
        <taxon>Dioscoreales</taxon>
        <taxon>Dioscoreaceae</taxon>
        <taxon>Dioscorea</taxon>
    </lineage>
</organism>
<evidence type="ECO:0000313" key="3">
    <source>
        <dbReference type="RefSeq" id="XP_039140732.1"/>
    </source>
</evidence>
<dbReference type="PANTHER" id="PTHR35722:SF1">
    <property type="entry name" value="MAL D 1-ASSOCIATED PROTEIN"/>
    <property type="match status" value="1"/>
</dbReference>
<protein>
    <submittedName>
        <fullName evidence="3">Fra a 1-associated protein</fullName>
    </submittedName>
</protein>
<dbReference type="InterPro" id="IPR053346">
    <property type="entry name" value="Fra_a_1-associated"/>
</dbReference>
<gene>
    <name evidence="3" type="primary">LOC120277926</name>
</gene>
<feature type="compositionally biased region" description="Basic and acidic residues" evidence="1">
    <location>
        <begin position="153"/>
        <end position="189"/>
    </location>
</feature>
<keyword evidence="2" id="KW-1185">Reference proteome</keyword>
<accession>A0AB40CMF6</accession>
<feature type="region of interest" description="Disordered" evidence="1">
    <location>
        <begin position="149"/>
        <end position="189"/>
    </location>
</feature>
<name>A0AB40CMF6_DIOCR</name>
<dbReference type="Proteomes" id="UP001515500">
    <property type="component" value="Chromosome 15"/>
</dbReference>
<dbReference type="AlphaFoldDB" id="A0AB40CMF6"/>
<dbReference type="GeneID" id="120277926"/>
<evidence type="ECO:0000256" key="1">
    <source>
        <dbReference type="SAM" id="MobiDB-lite"/>
    </source>
</evidence>
<reference evidence="3" key="1">
    <citation type="submission" date="2025-08" db="UniProtKB">
        <authorList>
            <consortium name="RefSeq"/>
        </authorList>
    </citation>
    <scope>IDENTIFICATION</scope>
</reference>
<feature type="region of interest" description="Disordered" evidence="1">
    <location>
        <begin position="1"/>
        <end position="37"/>
    </location>
</feature>
<evidence type="ECO:0000313" key="2">
    <source>
        <dbReference type="Proteomes" id="UP001515500"/>
    </source>
</evidence>
<sequence>MGWKWVDEPADSLPPGRGLGSVGELENSNPRSTEDRCSTMRVLSTNCRTEEVEPGRFIRKCANVEQTFRSCIGRPTELVESRTEHTEDDVTDEIKSSVISFGSSRPQPFNLPGFQNEIEAIERGLSGGFSRFLDAAEEMANDIFNSLNIPPFRTRESPSFDRAERQPEQDVSKKHDSPYSEISGEIKEL</sequence>